<dbReference type="AlphaFoldDB" id="A0AAW0CI90"/>
<evidence type="ECO:0000256" key="2">
    <source>
        <dbReference type="SAM" id="Phobius"/>
    </source>
</evidence>
<dbReference type="Proteomes" id="UP001362999">
    <property type="component" value="Unassembled WGS sequence"/>
</dbReference>
<reference evidence="3 4" key="1">
    <citation type="journal article" date="2024" name="J Genomics">
        <title>Draft genome sequencing and assembly of Favolaschia claudopus CIRM-BRFM 2984 isolated from oak limbs.</title>
        <authorList>
            <person name="Navarro D."/>
            <person name="Drula E."/>
            <person name="Chaduli D."/>
            <person name="Cazenave R."/>
            <person name="Ahrendt S."/>
            <person name="Wang J."/>
            <person name="Lipzen A."/>
            <person name="Daum C."/>
            <person name="Barry K."/>
            <person name="Grigoriev I.V."/>
            <person name="Favel A."/>
            <person name="Rosso M.N."/>
            <person name="Martin F."/>
        </authorList>
    </citation>
    <scope>NUCLEOTIDE SEQUENCE [LARGE SCALE GENOMIC DNA]</scope>
    <source>
        <strain evidence="3 4">CIRM-BRFM 2984</strain>
    </source>
</reference>
<dbReference type="EMBL" id="JAWWNJ010000016">
    <property type="protein sequence ID" value="KAK7039518.1"/>
    <property type="molecule type" value="Genomic_DNA"/>
</dbReference>
<feature type="transmembrane region" description="Helical" evidence="2">
    <location>
        <begin position="623"/>
        <end position="645"/>
    </location>
</feature>
<evidence type="ECO:0000313" key="4">
    <source>
        <dbReference type="Proteomes" id="UP001362999"/>
    </source>
</evidence>
<accession>A0AAW0CI90</accession>
<feature type="transmembrane region" description="Helical" evidence="2">
    <location>
        <begin position="566"/>
        <end position="584"/>
    </location>
</feature>
<organism evidence="3 4">
    <name type="scientific">Favolaschia claudopus</name>
    <dbReference type="NCBI Taxonomy" id="2862362"/>
    <lineage>
        <taxon>Eukaryota</taxon>
        <taxon>Fungi</taxon>
        <taxon>Dikarya</taxon>
        <taxon>Basidiomycota</taxon>
        <taxon>Agaricomycotina</taxon>
        <taxon>Agaricomycetes</taxon>
        <taxon>Agaricomycetidae</taxon>
        <taxon>Agaricales</taxon>
        <taxon>Marasmiineae</taxon>
        <taxon>Mycenaceae</taxon>
        <taxon>Favolaschia</taxon>
    </lineage>
</organism>
<comment type="caution">
    <text evidence="3">The sequence shown here is derived from an EMBL/GenBank/DDBJ whole genome shotgun (WGS) entry which is preliminary data.</text>
</comment>
<proteinExistence type="predicted"/>
<keyword evidence="2" id="KW-0472">Membrane</keyword>
<feature type="compositionally biased region" description="Basic and acidic residues" evidence="1">
    <location>
        <begin position="698"/>
        <end position="707"/>
    </location>
</feature>
<feature type="region of interest" description="Disordered" evidence="1">
    <location>
        <begin position="693"/>
        <end position="720"/>
    </location>
</feature>
<feature type="transmembrane region" description="Helical" evidence="2">
    <location>
        <begin position="651"/>
        <end position="672"/>
    </location>
</feature>
<evidence type="ECO:0000313" key="3">
    <source>
        <dbReference type="EMBL" id="KAK7039518.1"/>
    </source>
</evidence>
<keyword evidence="2" id="KW-0812">Transmembrane</keyword>
<sequence length="746" mass="82962">MSGIQRLLSVLRRLILGNTFVRASIRGLLLLFSALRRIITGKQPNATSNSVESSKTIRIVYPPNTCRDEGDDSYPREPESQVVLASSMPASLHPYLNAGPSASRSSQDITAHPIIQESYSLHSLSVQHLPSQRPPSAAVSMLNLPGLPPSPNIGLNGYLLPSNNSSIVDLHLPGPATESPIQSRRSSGFLGDVAESSPPCLNDAHPRICPATPDMIGRYNRKVTIPNEPTKFTLKPLTIRALRNPPPPCWTPCQHPEGAQYFFHKEKRVFTDANLFDANTLTYINENMCTVLDFLRAHNVVLESGVDLVLDEFLYDDGSKGCQYYFVNHQDRCVFWMDEGYSELFPVTAEVKGMSSASHIRHELEAQYWLHCEYYPMAFEVTHAVVDELRDIVLHAFGDVITSQTSTVSWKIDDLKNMITLLDGISQYVGKHDKNFSGSTALVGRLMNVFARNRVYNFHGEPGARLDVDQSVHATARKRTLLVRTLSPLLFYAPDFHLIGLQAINTDGLIRHRGWAEFVTRLNSEWQEFILYATVVLNANVAFLSIQSVDNNGAIAPDRSAAQISSYLSILASIGSIVVGLLLTKHHRGRDRASAADAANFILSRTHPTLGLETLAVLYSLPYALLIWSMVAFMAAFSFMCFVQASLLPRMLVAGVWTAVAALVLWCIVNAWDTDSAWDWLGSLMSRIRPIEEEASSEEDHPQDEVKSAMSSESRPKKRRWTVTWASIAGTLRKGSWDSERTVINV</sequence>
<keyword evidence="2" id="KW-1133">Transmembrane helix</keyword>
<keyword evidence="4" id="KW-1185">Reference proteome</keyword>
<name>A0AAW0CI90_9AGAR</name>
<gene>
    <name evidence="3" type="ORF">R3P38DRAFT_2900153</name>
</gene>
<evidence type="ECO:0000256" key="1">
    <source>
        <dbReference type="SAM" id="MobiDB-lite"/>
    </source>
</evidence>
<protein>
    <submittedName>
        <fullName evidence="3">Uncharacterized protein</fullName>
    </submittedName>
</protein>